<feature type="non-terminal residue" evidence="1">
    <location>
        <position position="1"/>
    </location>
</feature>
<dbReference type="AlphaFoldDB" id="A0AAU9X1M4"/>
<evidence type="ECO:0000313" key="2">
    <source>
        <dbReference type="Proteomes" id="UP001159428"/>
    </source>
</evidence>
<feature type="non-terminal residue" evidence="1">
    <location>
        <position position="112"/>
    </location>
</feature>
<organism evidence="1 2">
    <name type="scientific">Pocillopora meandrina</name>
    <dbReference type="NCBI Taxonomy" id="46732"/>
    <lineage>
        <taxon>Eukaryota</taxon>
        <taxon>Metazoa</taxon>
        <taxon>Cnidaria</taxon>
        <taxon>Anthozoa</taxon>
        <taxon>Hexacorallia</taxon>
        <taxon>Scleractinia</taxon>
        <taxon>Astrocoeniina</taxon>
        <taxon>Pocilloporidae</taxon>
        <taxon>Pocillopora</taxon>
    </lineage>
</organism>
<gene>
    <name evidence="1" type="ORF">PMEA_00014607</name>
</gene>
<proteinExistence type="predicted"/>
<sequence>KLQRLQNSAARLITQTPRYCHITPVLLALHWLPMKFRICYKIAMISFKAIHNIEPAYLSNLINIEQCSRYNLRSNVGVILQDPTAKFRCTLGDRSFTAVAPKICNSLPDYIR</sequence>
<accession>A0AAU9X1M4</accession>
<evidence type="ECO:0000313" key="1">
    <source>
        <dbReference type="EMBL" id="CAH3132259.1"/>
    </source>
</evidence>
<dbReference type="EMBL" id="CALNXJ010000026">
    <property type="protein sequence ID" value="CAH3132259.1"/>
    <property type="molecule type" value="Genomic_DNA"/>
</dbReference>
<keyword evidence="2" id="KW-1185">Reference proteome</keyword>
<dbReference type="Proteomes" id="UP001159428">
    <property type="component" value="Unassembled WGS sequence"/>
</dbReference>
<name>A0AAU9X1M4_9CNID</name>
<protein>
    <submittedName>
        <fullName evidence="1">Uncharacterized protein</fullName>
    </submittedName>
</protein>
<comment type="caution">
    <text evidence="1">The sequence shown here is derived from an EMBL/GenBank/DDBJ whole genome shotgun (WGS) entry which is preliminary data.</text>
</comment>
<reference evidence="1 2" key="1">
    <citation type="submission" date="2022-05" db="EMBL/GenBank/DDBJ databases">
        <authorList>
            <consortium name="Genoscope - CEA"/>
            <person name="William W."/>
        </authorList>
    </citation>
    <scope>NUCLEOTIDE SEQUENCE [LARGE SCALE GENOMIC DNA]</scope>
</reference>